<protein>
    <submittedName>
        <fullName evidence="3">Anti-sigma regulatory factor (Ser/Thr protein kinase)</fullName>
    </submittedName>
</protein>
<organism evidence="3 4">
    <name type="scientific">Streptomyces zagrosensis</name>
    <dbReference type="NCBI Taxonomy" id="1042984"/>
    <lineage>
        <taxon>Bacteria</taxon>
        <taxon>Bacillati</taxon>
        <taxon>Actinomycetota</taxon>
        <taxon>Actinomycetes</taxon>
        <taxon>Kitasatosporales</taxon>
        <taxon>Streptomycetaceae</taxon>
        <taxon>Streptomyces</taxon>
    </lineage>
</organism>
<dbReference type="Proteomes" id="UP000588098">
    <property type="component" value="Unassembled WGS sequence"/>
</dbReference>
<keyword evidence="1" id="KW-0418">Kinase</keyword>
<evidence type="ECO:0000313" key="3">
    <source>
        <dbReference type="EMBL" id="MBB5933097.1"/>
    </source>
</evidence>
<feature type="domain" description="Histidine kinase/HSP90-like ATPase" evidence="2">
    <location>
        <begin position="20"/>
        <end position="120"/>
    </location>
</feature>
<evidence type="ECO:0000313" key="4">
    <source>
        <dbReference type="Proteomes" id="UP000588098"/>
    </source>
</evidence>
<reference evidence="3 4" key="1">
    <citation type="submission" date="2020-08" db="EMBL/GenBank/DDBJ databases">
        <title>Genomic Encyclopedia of Type Strains, Phase III (KMG-III): the genomes of soil and plant-associated and newly described type strains.</title>
        <authorList>
            <person name="Whitman W."/>
        </authorList>
    </citation>
    <scope>NUCLEOTIDE SEQUENCE [LARGE SCALE GENOMIC DNA]</scope>
    <source>
        <strain evidence="3 4">CECT 8305</strain>
    </source>
</reference>
<dbReference type="InterPro" id="IPR050267">
    <property type="entry name" value="Anti-sigma-factor_SerPK"/>
</dbReference>
<dbReference type="CDD" id="cd16936">
    <property type="entry name" value="HATPase_RsbW-like"/>
    <property type="match status" value="1"/>
</dbReference>
<dbReference type="Gene3D" id="3.30.565.10">
    <property type="entry name" value="Histidine kinase-like ATPase, C-terminal domain"/>
    <property type="match status" value="1"/>
</dbReference>
<dbReference type="AlphaFoldDB" id="A0A7W9Q5R9"/>
<gene>
    <name evidence="3" type="ORF">FHS42_000115</name>
</gene>
<dbReference type="SUPFAM" id="SSF55874">
    <property type="entry name" value="ATPase domain of HSP90 chaperone/DNA topoisomerase II/histidine kinase"/>
    <property type="match status" value="1"/>
</dbReference>
<keyword evidence="1" id="KW-0723">Serine/threonine-protein kinase</keyword>
<keyword evidence="4" id="KW-1185">Reference proteome</keyword>
<dbReference type="RefSeq" id="WP_184568486.1">
    <property type="nucleotide sequence ID" value="NZ_JACHJL010000001.1"/>
</dbReference>
<name>A0A7W9Q5R9_9ACTN</name>
<dbReference type="Pfam" id="PF13581">
    <property type="entry name" value="HATPase_c_2"/>
    <property type="match status" value="1"/>
</dbReference>
<proteinExistence type="predicted"/>
<comment type="caution">
    <text evidence="3">The sequence shown here is derived from an EMBL/GenBank/DDBJ whole genome shotgun (WGS) entry which is preliminary data.</text>
</comment>
<dbReference type="InterPro" id="IPR003594">
    <property type="entry name" value="HATPase_dom"/>
</dbReference>
<keyword evidence="1" id="KW-0808">Transferase</keyword>
<accession>A0A7W9Q5R9</accession>
<evidence type="ECO:0000259" key="2">
    <source>
        <dbReference type="Pfam" id="PF13581"/>
    </source>
</evidence>
<sequence>MTVTKTPSLAHRSFSLPTIAASVPTARREARQLLVAWLLADEHPLADAALLILSELVTNSVRHAAVSSPLSDITLTLSPDALIIAVHDRHPTLPAPLPEARPDGSGGRGLAIVAALADEVGGGLRVAPDEDGLGKTSTVHLPR</sequence>
<dbReference type="PANTHER" id="PTHR35526:SF3">
    <property type="entry name" value="ANTI-SIGMA-F FACTOR RSBW"/>
    <property type="match status" value="1"/>
</dbReference>
<dbReference type="InterPro" id="IPR036890">
    <property type="entry name" value="HATPase_C_sf"/>
</dbReference>
<dbReference type="PANTHER" id="PTHR35526">
    <property type="entry name" value="ANTI-SIGMA-F FACTOR RSBW-RELATED"/>
    <property type="match status" value="1"/>
</dbReference>
<dbReference type="GO" id="GO:0004674">
    <property type="term" value="F:protein serine/threonine kinase activity"/>
    <property type="evidence" value="ECO:0007669"/>
    <property type="project" value="UniProtKB-KW"/>
</dbReference>
<dbReference type="EMBL" id="JACHJL010000001">
    <property type="protein sequence ID" value="MBB5933097.1"/>
    <property type="molecule type" value="Genomic_DNA"/>
</dbReference>
<evidence type="ECO:0000256" key="1">
    <source>
        <dbReference type="ARBA" id="ARBA00022527"/>
    </source>
</evidence>